<feature type="binding site" description="in other chain" evidence="10">
    <location>
        <begin position="238"/>
        <end position="239"/>
    </location>
    <ligand>
        <name>ATP</name>
        <dbReference type="ChEBI" id="CHEBI:30616"/>
        <note>ligand shared between two neighboring subunits</note>
    </ligand>
</feature>
<feature type="region of interest" description="Flexible loop" evidence="10">
    <location>
        <begin position="98"/>
        <end position="108"/>
    </location>
</feature>
<dbReference type="GO" id="GO:0006730">
    <property type="term" value="P:one-carbon metabolic process"/>
    <property type="evidence" value="ECO:0007669"/>
    <property type="project" value="UniProtKB-KW"/>
</dbReference>
<dbReference type="UniPathway" id="UPA00315">
    <property type="reaction ID" value="UER00080"/>
</dbReference>
<feature type="domain" description="S-adenosylmethionine synthetase C-terminal" evidence="15">
    <location>
        <begin position="241"/>
        <end position="380"/>
    </location>
</feature>
<keyword evidence="3 10" id="KW-0554">One-carbon metabolism</keyword>
<evidence type="ECO:0000256" key="5">
    <source>
        <dbReference type="ARBA" id="ARBA00022723"/>
    </source>
</evidence>
<dbReference type="PROSITE" id="PS00377">
    <property type="entry name" value="ADOMET_SYNTHASE_2"/>
    <property type="match status" value="1"/>
</dbReference>
<evidence type="ECO:0000256" key="9">
    <source>
        <dbReference type="ARBA" id="ARBA00022958"/>
    </source>
</evidence>
<comment type="caution">
    <text evidence="16">The sequence shown here is derived from an EMBL/GenBank/DDBJ whole genome shotgun (WGS) entry which is preliminary data.</text>
</comment>
<feature type="binding site" description="in other chain" evidence="10">
    <location>
        <position position="14"/>
    </location>
    <ligand>
        <name>ATP</name>
        <dbReference type="ChEBI" id="CHEBI:30616"/>
        <note>ligand shared between two neighboring subunits</note>
    </ligand>
</feature>
<keyword evidence="5 10" id="KW-0479">Metal-binding</keyword>
<dbReference type="InterPro" id="IPR022628">
    <property type="entry name" value="S-AdoMet_synt_N"/>
</dbReference>
<feature type="binding site" description="in other chain" evidence="10">
    <location>
        <begin position="172"/>
        <end position="174"/>
    </location>
    <ligand>
        <name>ATP</name>
        <dbReference type="ChEBI" id="CHEBI:30616"/>
        <note>ligand shared between two neighboring subunits</note>
    </ligand>
</feature>
<dbReference type="GO" id="GO:0005524">
    <property type="term" value="F:ATP binding"/>
    <property type="evidence" value="ECO:0007669"/>
    <property type="project" value="UniProtKB-UniRule"/>
</dbReference>
<keyword evidence="6 10" id="KW-0547">Nucleotide-binding</keyword>
<dbReference type="GO" id="GO:0004478">
    <property type="term" value="F:methionine adenosyltransferase activity"/>
    <property type="evidence" value="ECO:0007669"/>
    <property type="project" value="UniProtKB-UniRule"/>
</dbReference>
<evidence type="ECO:0000256" key="12">
    <source>
        <dbReference type="RuleBase" id="RU004462"/>
    </source>
</evidence>
<dbReference type="Pfam" id="PF02773">
    <property type="entry name" value="S-AdoMet_synt_C"/>
    <property type="match status" value="1"/>
</dbReference>
<feature type="binding site" evidence="10">
    <location>
        <position position="247"/>
    </location>
    <ligand>
        <name>ATP</name>
        <dbReference type="ChEBI" id="CHEBI:30616"/>
        <note>ligand shared between two neighboring subunits</note>
    </ligand>
</feature>
<feature type="binding site" evidence="10">
    <location>
        <position position="16"/>
    </location>
    <ligand>
        <name>Mg(2+)</name>
        <dbReference type="ChEBI" id="CHEBI:18420"/>
    </ligand>
</feature>
<dbReference type="InterPro" id="IPR022636">
    <property type="entry name" value="S-AdoMet_synthetase_sfam"/>
</dbReference>
<dbReference type="Gene3D" id="3.30.300.10">
    <property type="match status" value="3"/>
</dbReference>
<feature type="domain" description="S-adenosylmethionine synthetase N-terminal" evidence="13">
    <location>
        <begin position="3"/>
        <end position="99"/>
    </location>
</feature>
<evidence type="ECO:0000259" key="15">
    <source>
        <dbReference type="Pfam" id="PF02773"/>
    </source>
</evidence>
<dbReference type="InterPro" id="IPR022629">
    <property type="entry name" value="S-AdoMet_synt_central"/>
</dbReference>
<evidence type="ECO:0000256" key="1">
    <source>
        <dbReference type="ARBA" id="ARBA00005224"/>
    </source>
</evidence>
<comment type="catalytic activity">
    <reaction evidence="10">
        <text>L-methionine + ATP + H2O = S-adenosyl-L-methionine + phosphate + diphosphate</text>
        <dbReference type="Rhea" id="RHEA:21080"/>
        <dbReference type="ChEBI" id="CHEBI:15377"/>
        <dbReference type="ChEBI" id="CHEBI:30616"/>
        <dbReference type="ChEBI" id="CHEBI:33019"/>
        <dbReference type="ChEBI" id="CHEBI:43474"/>
        <dbReference type="ChEBI" id="CHEBI:57844"/>
        <dbReference type="ChEBI" id="CHEBI:59789"/>
        <dbReference type="EC" id="2.5.1.6"/>
    </reaction>
</comment>
<keyword evidence="17" id="KW-1185">Reference proteome</keyword>
<comment type="subcellular location">
    <subcellularLocation>
        <location evidence="10 11">Cytoplasm</location>
    </subcellularLocation>
</comment>
<evidence type="ECO:0000256" key="4">
    <source>
        <dbReference type="ARBA" id="ARBA00022679"/>
    </source>
</evidence>
<dbReference type="PIRSF" id="PIRSF000497">
    <property type="entry name" value="MAT"/>
    <property type="match status" value="1"/>
</dbReference>
<comment type="subunit">
    <text evidence="10">Homotetramer; dimer of dimers.</text>
</comment>
<dbReference type="InterPro" id="IPR022630">
    <property type="entry name" value="S-AdoMet_synt_C"/>
</dbReference>
<dbReference type="FunFam" id="3.30.300.10:FF:000004">
    <property type="entry name" value="S-adenosylmethionine synthase"/>
    <property type="match status" value="1"/>
</dbReference>
<evidence type="ECO:0000256" key="7">
    <source>
        <dbReference type="ARBA" id="ARBA00022840"/>
    </source>
</evidence>
<dbReference type="GeneID" id="5184423"/>
<dbReference type="PANTHER" id="PTHR11964">
    <property type="entry name" value="S-ADENOSYLMETHIONINE SYNTHETASE"/>
    <property type="match status" value="1"/>
</dbReference>
<evidence type="ECO:0000256" key="8">
    <source>
        <dbReference type="ARBA" id="ARBA00022842"/>
    </source>
</evidence>
<organism evidence="16 17">
    <name type="scientific">Clostridium combesii</name>
    <dbReference type="NCBI Taxonomy" id="39481"/>
    <lineage>
        <taxon>Bacteria</taxon>
        <taxon>Bacillati</taxon>
        <taxon>Bacillota</taxon>
        <taxon>Clostridia</taxon>
        <taxon>Eubacteriales</taxon>
        <taxon>Clostridiaceae</taxon>
        <taxon>Clostridium</taxon>
    </lineage>
</organism>
<feature type="binding site" evidence="10">
    <location>
        <position position="270"/>
    </location>
    <ligand>
        <name>ATP</name>
        <dbReference type="ChEBI" id="CHEBI:30616"/>
        <note>ligand shared between two neighboring subunits</note>
    </ligand>
</feature>
<feature type="binding site" description="in other chain" evidence="10">
    <location>
        <position position="55"/>
    </location>
    <ligand>
        <name>L-methionine</name>
        <dbReference type="ChEBI" id="CHEBI:57844"/>
        <note>ligand shared between two neighboring subunits</note>
    </ligand>
</feature>
<gene>
    <name evidence="10" type="primary">metK</name>
    <name evidence="16" type="ORF">CS538_11330</name>
</gene>
<dbReference type="SUPFAM" id="SSF55973">
    <property type="entry name" value="S-adenosylmethionine synthetase"/>
    <property type="match status" value="3"/>
</dbReference>
<dbReference type="NCBIfam" id="TIGR01034">
    <property type="entry name" value="metK"/>
    <property type="match status" value="1"/>
</dbReference>
<evidence type="ECO:0000256" key="11">
    <source>
        <dbReference type="RuleBase" id="RU000542"/>
    </source>
</evidence>
<name>A0A2G7HFP6_9CLOT</name>
<dbReference type="CDD" id="cd18079">
    <property type="entry name" value="S-AdoMet_synt"/>
    <property type="match status" value="1"/>
</dbReference>
<feature type="domain" description="S-adenosylmethionine synthetase central" evidence="14">
    <location>
        <begin position="123"/>
        <end position="239"/>
    </location>
</feature>
<keyword evidence="7 10" id="KW-0067">ATP-binding</keyword>
<dbReference type="PROSITE" id="PS00376">
    <property type="entry name" value="ADOMET_SYNTHASE_1"/>
    <property type="match status" value="1"/>
</dbReference>
<evidence type="ECO:0000259" key="13">
    <source>
        <dbReference type="Pfam" id="PF00438"/>
    </source>
</evidence>
<protein>
    <recommendedName>
        <fullName evidence="10">S-adenosylmethionine synthase</fullName>
        <shortName evidence="10">AdoMet synthase</shortName>
        <ecNumber evidence="10">2.5.1.6</ecNumber>
    </recommendedName>
    <alternativeName>
        <fullName evidence="10">MAT</fullName>
    </alternativeName>
    <alternativeName>
        <fullName evidence="10">Methionine adenosyltransferase</fullName>
    </alternativeName>
</protein>
<feature type="binding site" evidence="10">
    <location>
        <position position="274"/>
    </location>
    <ligand>
        <name>ATP</name>
        <dbReference type="ChEBI" id="CHEBI:30616"/>
        <note>ligand shared between two neighboring subunits</note>
    </ligand>
</feature>
<evidence type="ECO:0000256" key="10">
    <source>
        <dbReference type="HAMAP-Rule" id="MF_00086"/>
    </source>
</evidence>
<reference evidence="16 17" key="1">
    <citation type="submission" date="2017-10" db="EMBL/GenBank/DDBJ databases">
        <title>Reclassification of Eubacterium combesii and discrepancies in the nomenclature of botulinum neurotoxin producing clostridia. Request for an Opinion.</title>
        <authorList>
            <person name="Dobritsa A.P."/>
            <person name="Kutumbaka K.K."/>
            <person name="Samadpour M."/>
        </authorList>
    </citation>
    <scope>NUCLEOTIDE SEQUENCE [LARGE SCALE GENOMIC DNA]</scope>
    <source>
        <strain evidence="16 17">DSM 20696</strain>
    </source>
</reference>
<accession>A0A2G7HFP6</accession>
<dbReference type="Pfam" id="PF00438">
    <property type="entry name" value="S-AdoMet_synt_N"/>
    <property type="match status" value="1"/>
</dbReference>
<dbReference type="GO" id="GO:0005737">
    <property type="term" value="C:cytoplasm"/>
    <property type="evidence" value="ECO:0007669"/>
    <property type="project" value="UniProtKB-SubCell"/>
</dbReference>
<keyword evidence="8 10" id="KW-0460">Magnesium</keyword>
<comment type="cofactor">
    <cofactor evidence="10">
        <name>K(+)</name>
        <dbReference type="ChEBI" id="CHEBI:29103"/>
    </cofactor>
    <text evidence="10">Binds 1 potassium ion per subunit.</text>
</comment>
<feature type="binding site" description="in other chain" evidence="10">
    <location>
        <position position="278"/>
    </location>
    <ligand>
        <name>L-methionine</name>
        <dbReference type="ChEBI" id="CHEBI:57844"/>
        <note>ligand shared between two neighboring subunits</note>
    </ligand>
</feature>
<dbReference type="Pfam" id="PF02772">
    <property type="entry name" value="S-AdoMet_synt_M"/>
    <property type="match status" value="1"/>
</dbReference>
<dbReference type="HAMAP" id="MF_00086">
    <property type="entry name" value="S_AdoMet_synth1"/>
    <property type="match status" value="1"/>
</dbReference>
<evidence type="ECO:0000259" key="14">
    <source>
        <dbReference type="Pfam" id="PF02772"/>
    </source>
</evidence>
<comment type="cofactor">
    <cofactor evidence="10">
        <name>Mg(2+)</name>
        <dbReference type="ChEBI" id="CHEBI:18420"/>
    </cofactor>
    <text evidence="10">Binds 2 divalent ions per subunit.</text>
</comment>
<keyword evidence="10" id="KW-0963">Cytoplasm</keyword>
<dbReference type="AlphaFoldDB" id="A0A2G7HFP6"/>
<feature type="binding site" description="in other chain" evidence="10">
    <location>
        <position position="98"/>
    </location>
    <ligand>
        <name>L-methionine</name>
        <dbReference type="ChEBI" id="CHEBI:57844"/>
        <note>ligand shared between two neighboring subunits</note>
    </ligand>
</feature>
<feature type="binding site" evidence="10">
    <location>
        <position position="247"/>
    </location>
    <ligand>
        <name>L-methionine</name>
        <dbReference type="ChEBI" id="CHEBI:57844"/>
        <note>ligand shared between two neighboring subunits</note>
    </ligand>
</feature>
<comment type="similarity">
    <text evidence="2 10 12">Belongs to the AdoMet synthase family.</text>
</comment>
<dbReference type="InterPro" id="IPR002133">
    <property type="entry name" value="S-AdoMet_synthetase"/>
</dbReference>
<evidence type="ECO:0000313" key="17">
    <source>
        <dbReference type="Proteomes" id="UP000231322"/>
    </source>
</evidence>
<sequence>MRKLFTSESVTEGHPDKICDQISDAVLDAILDKDPNGRVACETAVTTGMVMVMGEISTKCYVDIPKLVRETIRGIGYDRAKYGFDCETCSVITSIDEQSVDIAMGVDEALESKKGEMDKLDAVGAGDQGMMFGFATNETKEYMPMPIEMAHKLSRRLSEVRKNGTLPYLRPDGKTQVTVEYENGKPVRIDAIVISTQHGPEVYLEQIEKDIKEHVIKVIVPSELLDENTKYFINPTGRFVVGGPQGDSGLTGRKIIVDTYGGYGRHGGGAFSGKDPTKVDRSAAYAARWVAKNLVAAGVADKLEIQLAYAIGVAKPVSISVDTFGTGKMTDEEIVSIVNKVFDLRPGAIIRDLDLRRPIYKQVAAYGHFGRTDIDVPWERLDKVEEIKKHI</sequence>
<dbReference type="EC" id="2.5.1.6" evidence="10"/>
<feature type="binding site" description="in other chain" evidence="10">
    <location>
        <begin position="253"/>
        <end position="254"/>
    </location>
    <ligand>
        <name>ATP</name>
        <dbReference type="ChEBI" id="CHEBI:30616"/>
        <note>ligand shared between two neighboring subunits</note>
    </ligand>
</feature>
<keyword evidence="4 10" id="KW-0808">Transferase</keyword>
<dbReference type="GO" id="GO:0006556">
    <property type="term" value="P:S-adenosylmethionine biosynthetic process"/>
    <property type="evidence" value="ECO:0007669"/>
    <property type="project" value="UniProtKB-UniRule"/>
</dbReference>
<evidence type="ECO:0000256" key="6">
    <source>
        <dbReference type="ARBA" id="ARBA00022741"/>
    </source>
</evidence>
<comment type="function">
    <text evidence="10">Catalyzes the formation of S-adenosylmethionine (AdoMet) from methionine and ATP. The overall synthetic reaction is composed of two sequential steps, AdoMet formation and the subsequent tripolyphosphate hydrolysis which occurs prior to release of AdoMet from the enzyme.</text>
</comment>
<evidence type="ECO:0000256" key="3">
    <source>
        <dbReference type="ARBA" id="ARBA00022563"/>
    </source>
</evidence>
<dbReference type="SMR" id="A0A2G7HFP6"/>
<evidence type="ECO:0000313" key="16">
    <source>
        <dbReference type="EMBL" id="PIH03923.1"/>
    </source>
</evidence>
<keyword evidence="9 10" id="KW-0630">Potassium</keyword>
<dbReference type="InterPro" id="IPR022631">
    <property type="entry name" value="ADOMET_SYNTHASE_CS"/>
</dbReference>
<dbReference type="Proteomes" id="UP000231322">
    <property type="component" value="Unassembled WGS sequence"/>
</dbReference>
<dbReference type="EMBL" id="PEIK01000008">
    <property type="protein sequence ID" value="PIH03923.1"/>
    <property type="molecule type" value="Genomic_DNA"/>
</dbReference>
<dbReference type="RefSeq" id="WP_011947992.1">
    <property type="nucleotide sequence ID" value="NZ_PEIK01000008.1"/>
</dbReference>
<dbReference type="GO" id="GO:0000287">
    <property type="term" value="F:magnesium ion binding"/>
    <property type="evidence" value="ECO:0007669"/>
    <property type="project" value="UniProtKB-UniRule"/>
</dbReference>
<comment type="pathway">
    <text evidence="1 10">Amino-acid biosynthesis; S-adenosyl-L-methionine biosynthesis; S-adenosyl-L-methionine from L-methionine: step 1/1.</text>
</comment>
<proteinExistence type="inferred from homology"/>
<dbReference type="FunFam" id="3.30.300.10:FF:000003">
    <property type="entry name" value="S-adenosylmethionine synthase"/>
    <property type="match status" value="1"/>
</dbReference>
<feature type="binding site" evidence="10">
    <location>
        <position position="42"/>
    </location>
    <ligand>
        <name>K(+)</name>
        <dbReference type="ChEBI" id="CHEBI:29103"/>
    </ligand>
</feature>
<evidence type="ECO:0000256" key="2">
    <source>
        <dbReference type="ARBA" id="ARBA00009685"/>
    </source>
</evidence>